<sequence length="20" mass="2443">MWKCGNVETKHRLAHCEFPR</sequence>
<protein>
    <submittedName>
        <fullName evidence="1">Uncharacterized protein</fullName>
    </submittedName>
</protein>
<proteinExistence type="predicted"/>
<dbReference type="AlphaFoldDB" id="A0A0E9P5T8"/>
<organism evidence="1">
    <name type="scientific">Anguilla anguilla</name>
    <name type="common">European freshwater eel</name>
    <name type="synonym">Muraena anguilla</name>
    <dbReference type="NCBI Taxonomy" id="7936"/>
    <lineage>
        <taxon>Eukaryota</taxon>
        <taxon>Metazoa</taxon>
        <taxon>Chordata</taxon>
        <taxon>Craniata</taxon>
        <taxon>Vertebrata</taxon>
        <taxon>Euteleostomi</taxon>
        <taxon>Actinopterygii</taxon>
        <taxon>Neopterygii</taxon>
        <taxon>Teleostei</taxon>
        <taxon>Anguilliformes</taxon>
        <taxon>Anguillidae</taxon>
        <taxon>Anguilla</taxon>
    </lineage>
</organism>
<dbReference type="EMBL" id="GBXM01108783">
    <property type="protein sequence ID" value="JAG99793.1"/>
    <property type="molecule type" value="Transcribed_RNA"/>
</dbReference>
<reference evidence="1" key="1">
    <citation type="submission" date="2014-11" db="EMBL/GenBank/DDBJ databases">
        <authorList>
            <person name="Amaro Gonzalez C."/>
        </authorList>
    </citation>
    <scope>NUCLEOTIDE SEQUENCE</scope>
</reference>
<evidence type="ECO:0000313" key="1">
    <source>
        <dbReference type="EMBL" id="JAG99793.1"/>
    </source>
</evidence>
<name>A0A0E9P5T8_ANGAN</name>
<accession>A0A0E9P5T8</accession>
<reference evidence="1" key="2">
    <citation type="journal article" date="2015" name="Fish Shellfish Immunol.">
        <title>Early steps in the European eel (Anguilla anguilla)-Vibrio vulnificus interaction in the gills: Role of the RtxA13 toxin.</title>
        <authorList>
            <person name="Callol A."/>
            <person name="Pajuelo D."/>
            <person name="Ebbesson L."/>
            <person name="Teles M."/>
            <person name="MacKenzie S."/>
            <person name="Amaro C."/>
        </authorList>
    </citation>
    <scope>NUCLEOTIDE SEQUENCE</scope>
</reference>